<accession>A0A1F5SJC0</accession>
<dbReference type="SUPFAM" id="SSF54534">
    <property type="entry name" value="FKBP-like"/>
    <property type="match status" value="1"/>
</dbReference>
<evidence type="ECO:0000313" key="7">
    <source>
        <dbReference type="Proteomes" id="UP000178367"/>
    </source>
</evidence>
<dbReference type="SUPFAM" id="SSF46557">
    <property type="entry name" value="GreA transcript cleavage protein, N-terminal domain"/>
    <property type="match status" value="1"/>
</dbReference>
<proteinExistence type="inferred from homology"/>
<dbReference type="PROSITE" id="PS00830">
    <property type="entry name" value="GREAB_2"/>
    <property type="match status" value="1"/>
</dbReference>
<evidence type="ECO:0000259" key="4">
    <source>
        <dbReference type="Pfam" id="PF01272"/>
    </source>
</evidence>
<dbReference type="Pfam" id="PF03449">
    <property type="entry name" value="GreA_GreB_N"/>
    <property type="match status" value="1"/>
</dbReference>
<dbReference type="AlphaFoldDB" id="A0A1F5SJC0"/>
<feature type="domain" description="Transcription elongation factor GreA/GreB N-terminal" evidence="5">
    <location>
        <begin position="1"/>
        <end position="68"/>
    </location>
</feature>
<organism evidence="6 7">
    <name type="scientific">Candidatus Falkowbacteria bacterium RIFOXYA2_FULL_47_19</name>
    <dbReference type="NCBI Taxonomy" id="1797994"/>
    <lineage>
        <taxon>Bacteria</taxon>
        <taxon>Candidatus Falkowiibacteriota</taxon>
    </lineage>
</organism>
<dbReference type="InterPro" id="IPR001437">
    <property type="entry name" value="Tscrpt_elong_fac_GreA/B_C"/>
</dbReference>
<dbReference type="Gene3D" id="1.10.287.180">
    <property type="entry name" value="Transcription elongation factor, GreA/GreB, N-terminal domain"/>
    <property type="match status" value="1"/>
</dbReference>
<evidence type="ECO:0000313" key="6">
    <source>
        <dbReference type="EMBL" id="OGF26774.1"/>
    </source>
</evidence>
<dbReference type="Pfam" id="PF01272">
    <property type="entry name" value="GreA_GreB"/>
    <property type="match status" value="1"/>
</dbReference>
<gene>
    <name evidence="6" type="ORF">A2227_06565</name>
</gene>
<dbReference type="PANTHER" id="PTHR30437:SF4">
    <property type="entry name" value="TRANSCRIPTION ELONGATION FACTOR GREA"/>
    <property type="match status" value="1"/>
</dbReference>
<dbReference type="GO" id="GO:0003677">
    <property type="term" value="F:DNA binding"/>
    <property type="evidence" value="ECO:0007669"/>
    <property type="project" value="InterPro"/>
</dbReference>
<dbReference type="Gene3D" id="3.10.50.30">
    <property type="entry name" value="Transcription elongation factor, GreA/GreB, C-terminal domain"/>
    <property type="match status" value="1"/>
</dbReference>
<dbReference type="GO" id="GO:0032784">
    <property type="term" value="P:regulation of DNA-templated transcription elongation"/>
    <property type="evidence" value="ECO:0007669"/>
    <property type="project" value="InterPro"/>
</dbReference>
<reference evidence="6 7" key="1">
    <citation type="journal article" date="2016" name="Nat. Commun.">
        <title>Thousands of microbial genomes shed light on interconnected biogeochemical processes in an aquifer system.</title>
        <authorList>
            <person name="Anantharaman K."/>
            <person name="Brown C.T."/>
            <person name="Hug L.A."/>
            <person name="Sharon I."/>
            <person name="Castelle C.J."/>
            <person name="Probst A.J."/>
            <person name="Thomas B.C."/>
            <person name="Singh A."/>
            <person name="Wilkins M.J."/>
            <person name="Karaoz U."/>
            <person name="Brodie E.L."/>
            <person name="Williams K.H."/>
            <person name="Hubbard S.S."/>
            <person name="Banfield J.F."/>
        </authorList>
    </citation>
    <scope>NUCLEOTIDE SEQUENCE [LARGE SCALE GENOMIC DNA]</scope>
</reference>
<evidence type="ECO:0000256" key="3">
    <source>
        <dbReference type="ARBA" id="ARBA00023163"/>
    </source>
</evidence>
<keyword evidence="2" id="KW-0805">Transcription regulation</keyword>
<dbReference type="EMBL" id="MFGB01000014">
    <property type="protein sequence ID" value="OGF26774.1"/>
    <property type="molecule type" value="Genomic_DNA"/>
</dbReference>
<name>A0A1F5SJC0_9BACT</name>
<dbReference type="GO" id="GO:0006354">
    <property type="term" value="P:DNA-templated transcription elongation"/>
    <property type="evidence" value="ECO:0007669"/>
    <property type="project" value="TreeGrafter"/>
</dbReference>
<evidence type="ECO:0000256" key="2">
    <source>
        <dbReference type="ARBA" id="ARBA00023015"/>
    </source>
</evidence>
<dbReference type="STRING" id="1797994.A2227_06565"/>
<dbReference type="InterPro" id="IPR023459">
    <property type="entry name" value="Tscrpt_elong_fac_GreA/B_fam"/>
</dbReference>
<dbReference type="PANTHER" id="PTHR30437">
    <property type="entry name" value="TRANSCRIPTION ELONGATION FACTOR GREA"/>
    <property type="match status" value="1"/>
</dbReference>
<dbReference type="InterPro" id="IPR018151">
    <property type="entry name" value="TF_GreA/GreB_CS"/>
</dbReference>
<comment type="caution">
    <text evidence="6">The sequence shown here is derived from an EMBL/GenBank/DDBJ whole genome shotgun (WGS) entry which is preliminary data.</text>
</comment>
<sequence>MTPDKFRGLSVELEKLKAKRPYAAAEVKRLAADGDFSENHAYSMAKGRLRGLNRRIDEIEDHLKRAVIIEVPKNPDKAVLGSLVTVSVNGREKSYRILGSSETNPSGGIISHNSPLGLALLGRRVGDTARVWLKDKAVEYKIIKIG</sequence>
<dbReference type="InterPro" id="IPR036953">
    <property type="entry name" value="GreA/GreB_C_sf"/>
</dbReference>
<dbReference type="InterPro" id="IPR036805">
    <property type="entry name" value="Tscrpt_elong_fac_GreA/B_N_sf"/>
</dbReference>
<dbReference type="PIRSF" id="PIRSF006092">
    <property type="entry name" value="GreA_GreB"/>
    <property type="match status" value="1"/>
</dbReference>
<evidence type="ECO:0000259" key="5">
    <source>
        <dbReference type="Pfam" id="PF03449"/>
    </source>
</evidence>
<evidence type="ECO:0000256" key="1">
    <source>
        <dbReference type="ARBA" id="ARBA00008213"/>
    </source>
</evidence>
<dbReference type="Proteomes" id="UP000178367">
    <property type="component" value="Unassembled WGS sequence"/>
</dbReference>
<feature type="domain" description="Transcription elongation factor GreA/GreB C-terminal" evidence="4">
    <location>
        <begin position="75"/>
        <end position="145"/>
    </location>
</feature>
<evidence type="ECO:0008006" key="8">
    <source>
        <dbReference type="Google" id="ProtNLM"/>
    </source>
</evidence>
<dbReference type="GO" id="GO:0070063">
    <property type="term" value="F:RNA polymerase binding"/>
    <property type="evidence" value="ECO:0007669"/>
    <property type="project" value="InterPro"/>
</dbReference>
<protein>
    <recommendedName>
        <fullName evidence="8">Transcription elongation factor GreA</fullName>
    </recommendedName>
</protein>
<keyword evidence="3" id="KW-0804">Transcription</keyword>
<comment type="similarity">
    <text evidence="1">Belongs to the GreA/GreB family.</text>
</comment>
<dbReference type="InterPro" id="IPR022691">
    <property type="entry name" value="Tscrpt_elong_fac_GreA/B_N"/>
</dbReference>